<evidence type="ECO:0000256" key="10">
    <source>
        <dbReference type="ARBA" id="ARBA00023027"/>
    </source>
</evidence>
<dbReference type="PROSITE" id="PS50206">
    <property type="entry name" value="RHODANESE_3"/>
    <property type="match status" value="1"/>
</dbReference>
<keyword evidence="10 17" id="KW-0520">NAD</keyword>
<evidence type="ECO:0000256" key="2">
    <source>
        <dbReference type="ARBA" id="ARBA00000909"/>
    </source>
</evidence>
<keyword evidence="7 17" id="KW-0067">ATP-binding</keyword>
<keyword evidence="12 17" id="KW-0456">Lyase</keyword>
<evidence type="ECO:0000256" key="11">
    <source>
        <dbReference type="ARBA" id="ARBA00023235"/>
    </source>
</evidence>
<comment type="function">
    <text evidence="14 19">Bifunctional enzyme that catalyzes the epimerization of the S- and R-forms of NAD(P)HX and the dehydration of the S-form of NAD(P)HX at the expense of ADP, which is converted to AMP. This allows the repair of both epimers of NAD(P)HX, a damaged form of NAD(P)H that is a result of enzymatic or heat-dependent hydration.</text>
</comment>
<proteinExistence type="inferred from homology"/>
<comment type="cofactor">
    <cofactor evidence="18 19">
        <name>K(+)</name>
        <dbReference type="ChEBI" id="CHEBI:29103"/>
    </cofactor>
    <text evidence="18 19">Binds 1 potassium ion per subunit.</text>
</comment>
<dbReference type="GO" id="GO:0052856">
    <property type="term" value="F:NAD(P)HX epimerase activity"/>
    <property type="evidence" value="ECO:0007669"/>
    <property type="project" value="UniProtKB-UniRule"/>
</dbReference>
<dbReference type="Pfam" id="PF01256">
    <property type="entry name" value="Carb_kinase"/>
    <property type="match status" value="1"/>
</dbReference>
<dbReference type="KEGG" id="aaeo:BJI67_05180"/>
<dbReference type="Proteomes" id="UP000095342">
    <property type="component" value="Chromosome"/>
</dbReference>
<evidence type="ECO:0000256" key="6">
    <source>
        <dbReference type="ARBA" id="ARBA00022741"/>
    </source>
</evidence>
<reference evidence="23 24" key="1">
    <citation type="submission" date="2016-09" db="EMBL/GenBank/DDBJ databases">
        <title>Acidihalobacter prosperus V6 (DSM14174).</title>
        <authorList>
            <person name="Khaleque H.N."/>
            <person name="Ramsay J.P."/>
            <person name="Murphy R.J.T."/>
            <person name="Kaksonen A.H."/>
            <person name="Boxall N.J."/>
            <person name="Watkin E.L.J."/>
        </authorList>
    </citation>
    <scope>NUCLEOTIDE SEQUENCE [LARGE SCALE GENOMIC DNA]</scope>
    <source>
        <strain evidence="23 24">V6</strain>
    </source>
</reference>
<dbReference type="InterPro" id="IPR030677">
    <property type="entry name" value="Nnr"/>
</dbReference>
<organism evidence="23 24">
    <name type="scientific">Acidihalobacter aeolianus</name>
    <dbReference type="NCBI Taxonomy" id="2792603"/>
    <lineage>
        <taxon>Bacteria</taxon>
        <taxon>Pseudomonadati</taxon>
        <taxon>Pseudomonadota</taxon>
        <taxon>Gammaproteobacteria</taxon>
        <taxon>Chromatiales</taxon>
        <taxon>Ectothiorhodospiraceae</taxon>
        <taxon>Acidihalobacter</taxon>
    </lineage>
</organism>
<dbReference type="InterPro" id="IPR000631">
    <property type="entry name" value="CARKD"/>
</dbReference>
<evidence type="ECO:0000256" key="5">
    <source>
        <dbReference type="ARBA" id="ARBA00022723"/>
    </source>
</evidence>
<feature type="binding site" evidence="18">
    <location>
        <position position="158"/>
    </location>
    <ligand>
        <name>K(+)</name>
        <dbReference type="ChEBI" id="CHEBI:29103"/>
    </ligand>
</feature>
<dbReference type="GO" id="GO:0110051">
    <property type="term" value="P:metabolite repair"/>
    <property type="evidence" value="ECO:0007669"/>
    <property type="project" value="TreeGrafter"/>
</dbReference>
<comment type="similarity">
    <text evidence="17">Belongs to the NnrD/CARKD family.</text>
</comment>
<evidence type="ECO:0000256" key="3">
    <source>
        <dbReference type="ARBA" id="ARBA00006001"/>
    </source>
</evidence>
<dbReference type="GO" id="GO:0046496">
    <property type="term" value="P:nicotinamide nucleotide metabolic process"/>
    <property type="evidence" value="ECO:0007669"/>
    <property type="project" value="UniProtKB-UniRule"/>
</dbReference>
<evidence type="ECO:0000256" key="16">
    <source>
        <dbReference type="ARBA" id="ARBA00049209"/>
    </source>
</evidence>
<dbReference type="Pfam" id="PF03853">
    <property type="entry name" value="YjeF_N"/>
    <property type="match status" value="1"/>
</dbReference>
<dbReference type="PANTHER" id="PTHR12592">
    <property type="entry name" value="ATP-DEPENDENT (S)-NAD(P)H-HYDRATE DEHYDRATASE FAMILY MEMBER"/>
    <property type="match status" value="1"/>
</dbReference>
<keyword evidence="6 17" id="KW-0547">Nucleotide-binding</keyword>
<evidence type="ECO:0000313" key="24">
    <source>
        <dbReference type="Proteomes" id="UP000095342"/>
    </source>
</evidence>
<feature type="binding site" evidence="17">
    <location>
        <position position="361"/>
    </location>
    <ligand>
        <name>(6S)-NADPHX</name>
        <dbReference type="ChEBI" id="CHEBI:64076"/>
    </ligand>
</feature>
<feature type="domain" description="Rhodanese" evidence="20">
    <location>
        <begin position="36"/>
        <end position="110"/>
    </location>
</feature>
<dbReference type="EC" id="4.2.1.136" evidence="19"/>
<evidence type="ECO:0000256" key="8">
    <source>
        <dbReference type="ARBA" id="ARBA00022857"/>
    </source>
</evidence>
<dbReference type="PROSITE" id="PS51383">
    <property type="entry name" value="YJEF_C_3"/>
    <property type="match status" value="1"/>
</dbReference>
<evidence type="ECO:0000256" key="1">
    <source>
        <dbReference type="ARBA" id="ARBA00000013"/>
    </source>
</evidence>
<evidence type="ECO:0000256" key="14">
    <source>
        <dbReference type="ARBA" id="ARBA00025153"/>
    </source>
</evidence>
<dbReference type="AlphaFoldDB" id="A0A1D8KBU8"/>
<comment type="catalytic activity">
    <reaction evidence="16 17 19">
        <text>(6S)-NADPHX + ADP = AMP + phosphate + NADPH + H(+)</text>
        <dbReference type="Rhea" id="RHEA:32235"/>
        <dbReference type="ChEBI" id="CHEBI:15378"/>
        <dbReference type="ChEBI" id="CHEBI:43474"/>
        <dbReference type="ChEBI" id="CHEBI:57783"/>
        <dbReference type="ChEBI" id="CHEBI:64076"/>
        <dbReference type="ChEBI" id="CHEBI:456215"/>
        <dbReference type="ChEBI" id="CHEBI:456216"/>
        <dbReference type="EC" id="4.2.1.136"/>
    </reaction>
</comment>
<dbReference type="SUPFAM" id="SSF53613">
    <property type="entry name" value="Ribokinase-like"/>
    <property type="match status" value="1"/>
</dbReference>
<keyword evidence="24" id="KW-1185">Reference proteome</keyword>
<evidence type="ECO:0000259" key="21">
    <source>
        <dbReference type="PROSITE" id="PS51383"/>
    </source>
</evidence>
<dbReference type="Gene3D" id="3.40.1190.20">
    <property type="match status" value="1"/>
</dbReference>
<dbReference type="EC" id="5.1.99.6" evidence="19"/>
<keyword evidence="8 17" id="KW-0521">NADP</keyword>
<feature type="binding site" evidence="18">
    <location>
        <begin position="127"/>
        <end position="133"/>
    </location>
    <ligand>
        <name>(6S)-NADPHX</name>
        <dbReference type="ChEBI" id="CHEBI:64076"/>
    </ligand>
</feature>
<dbReference type="PANTHER" id="PTHR12592:SF0">
    <property type="entry name" value="ATP-DEPENDENT (S)-NAD(P)H-HYDRATE DEHYDRATASE"/>
    <property type="match status" value="1"/>
</dbReference>
<dbReference type="HAMAP" id="MF_01966">
    <property type="entry name" value="NADHX_epimerase"/>
    <property type="match status" value="1"/>
</dbReference>
<dbReference type="PROSITE" id="PS51385">
    <property type="entry name" value="YJEF_N"/>
    <property type="match status" value="1"/>
</dbReference>
<evidence type="ECO:0000256" key="12">
    <source>
        <dbReference type="ARBA" id="ARBA00023239"/>
    </source>
</evidence>
<feature type="binding site" evidence="17">
    <location>
        <position position="315"/>
    </location>
    <ligand>
        <name>(6S)-NADPHX</name>
        <dbReference type="ChEBI" id="CHEBI:64076"/>
    </ligand>
</feature>
<dbReference type="InterPro" id="IPR001763">
    <property type="entry name" value="Rhodanese-like_dom"/>
</dbReference>
<dbReference type="InterPro" id="IPR004443">
    <property type="entry name" value="YjeF_N_dom"/>
</dbReference>
<keyword evidence="9 18" id="KW-0630">Potassium</keyword>
<comment type="similarity">
    <text evidence="3 19">In the N-terminal section; belongs to the NnrE/AIBP family.</text>
</comment>
<dbReference type="NCBIfam" id="TIGR00196">
    <property type="entry name" value="yjeF_cterm"/>
    <property type="match status" value="1"/>
</dbReference>
<dbReference type="InterPro" id="IPR036652">
    <property type="entry name" value="YjeF_N_dom_sf"/>
</dbReference>
<dbReference type="HAMAP" id="MF_01965">
    <property type="entry name" value="NADHX_dehydratase"/>
    <property type="match status" value="1"/>
</dbReference>
<evidence type="ECO:0000256" key="7">
    <source>
        <dbReference type="ARBA" id="ARBA00022840"/>
    </source>
</evidence>
<accession>A0A1D8KBU8</accession>
<keyword evidence="5 18" id="KW-0479">Metal-binding</keyword>
<feature type="binding site" evidence="17">
    <location>
        <position position="254"/>
    </location>
    <ligand>
        <name>(6S)-NADPHX</name>
        <dbReference type="ChEBI" id="CHEBI:64076"/>
    </ligand>
</feature>
<evidence type="ECO:0000256" key="17">
    <source>
        <dbReference type="HAMAP-Rule" id="MF_01965"/>
    </source>
</evidence>
<comment type="function">
    <text evidence="17">Catalyzes the dehydration of the S-form of NAD(P)HX at the expense of ADP, which is converted to AMP. Together with NAD(P)HX epimerase, which catalyzes the epimerization of the S- and R-forms, the enzyme allows the repair of both epimers of NAD(P)HX, a damaged form of NAD(P)H that is a result of enzymatic or heat-dependent hydration.</text>
</comment>
<feature type="binding site" evidence="18">
    <location>
        <begin position="60"/>
        <end position="64"/>
    </location>
    <ligand>
        <name>(6S)-NADPHX</name>
        <dbReference type="ChEBI" id="CHEBI:64076"/>
    </ligand>
</feature>
<evidence type="ECO:0000259" key="20">
    <source>
        <dbReference type="PROSITE" id="PS50206"/>
    </source>
</evidence>
<comment type="similarity">
    <text evidence="4 19">In the C-terminal section; belongs to the NnrD/CARKD family.</text>
</comment>
<feature type="binding site" evidence="17">
    <location>
        <position position="427"/>
    </location>
    <ligand>
        <name>(6S)-NADPHX</name>
        <dbReference type="ChEBI" id="CHEBI:64076"/>
    </ligand>
</feature>
<keyword evidence="11 18" id="KW-0413">Isomerase</keyword>
<evidence type="ECO:0000256" key="9">
    <source>
        <dbReference type="ARBA" id="ARBA00022958"/>
    </source>
</evidence>
<feature type="domain" description="YjeF N-terminal" evidence="22">
    <location>
        <begin position="12"/>
        <end position="212"/>
    </location>
</feature>
<evidence type="ECO:0000256" key="4">
    <source>
        <dbReference type="ARBA" id="ARBA00009524"/>
    </source>
</evidence>
<protein>
    <recommendedName>
        <fullName evidence="19">Bifunctional NAD(P)H-hydrate repair enzyme</fullName>
    </recommendedName>
    <alternativeName>
        <fullName evidence="19">Nicotinamide nucleotide repair protein</fullName>
    </alternativeName>
    <domain>
        <recommendedName>
            <fullName evidence="19">ADP-dependent (S)-NAD(P)H-hydrate dehydratase</fullName>
            <ecNumber evidence="19">4.2.1.136</ecNumber>
        </recommendedName>
        <alternativeName>
            <fullName evidence="19">ADP-dependent NAD(P)HX dehydratase</fullName>
        </alternativeName>
    </domain>
    <domain>
        <recommendedName>
            <fullName evidence="19">NAD(P)H-hydrate epimerase</fullName>
            <ecNumber evidence="19">5.1.99.6</ecNumber>
        </recommendedName>
    </domain>
</protein>
<feature type="binding site" evidence="17">
    <location>
        <begin position="398"/>
        <end position="402"/>
    </location>
    <ligand>
        <name>AMP</name>
        <dbReference type="ChEBI" id="CHEBI:456215"/>
    </ligand>
</feature>
<comment type="caution">
    <text evidence="18">Lacks conserved residue(s) required for the propagation of feature annotation.</text>
</comment>
<keyword evidence="13" id="KW-0511">Multifunctional enzyme</keyword>
<evidence type="ECO:0000313" key="23">
    <source>
        <dbReference type="EMBL" id="AOV18441.1"/>
    </source>
</evidence>
<dbReference type="NCBIfam" id="TIGR00197">
    <property type="entry name" value="yjeF_nterm"/>
    <property type="match status" value="1"/>
</dbReference>
<feature type="binding site" evidence="18">
    <location>
        <position position="61"/>
    </location>
    <ligand>
        <name>K(+)</name>
        <dbReference type="ChEBI" id="CHEBI:29103"/>
    </ligand>
</feature>
<comment type="catalytic activity">
    <reaction evidence="1 18 19">
        <text>(6R)-NADHX = (6S)-NADHX</text>
        <dbReference type="Rhea" id="RHEA:32215"/>
        <dbReference type="ChEBI" id="CHEBI:64074"/>
        <dbReference type="ChEBI" id="CHEBI:64075"/>
        <dbReference type="EC" id="5.1.99.6"/>
    </reaction>
</comment>
<comment type="cofactor">
    <cofactor evidence="17">
        <name>Mg(2+)</name>
        <dbReference type="ChEBI" id="CHEBI:18420"/>
    </cofactor>
</comment>
<feature type="binding site" evidence="17">
    <location>
        <position position="426"/>
    </location>
    <ligand>
        <name>AMP</name>
        <dbReference type="ChEBI" id="CHEBI:456215"/>
    </ligand>
</feature>
<evidence type="ECO:0000256" key="13">
    <source>
        <dbReference type="ARBA" id="ARBA00023268"/>
    </source>
</evidence>
<comment type="similarity">
    <text evidence="18">Belongs to the NnrE/AIBP family.</text>
</comment>
<dbReference type="EMBL" id="CP017448">
    <property type="protein sequence ID" value="AOV18441.1"/>
    <property type="molecule type" value="Genomic_DNA"/>
</dbReference>
<dbReference type="GO" id="GO:0005524">
    <property type="term" value="F:ATP binding"/>
    <property type="evidence" value="ECO:0007669"/>
    <property type="project" value="UniProtKB-UniRule"/>
</dbReference>
<evidence type="ECO:0000259" key="22">
    <source>
        <dbReference type="PROSITE" id="PS51385"/>
    </source>
</evidence>
<feature type="domain" description="YjeF C-terminal" evidence="21">
    <location>
        <begin position="219"/>
        <end position="485"/>
    </location>
</feature>
<evidence type="ECO:0000256" key="18">
    <source>
        <dbReference type="HAMAP-Rule" id="MF_01966"/>
    </source>
</evidence>
<name>A0A1D8KBU8_9GAMM</name>
<feature type="binding site" evidence="18">
    <location>
        <position position="123"/>
    </location>
    <ligand>
        <name>K(+)</name>
        <dbReference type="ChEBI" id="CHEBI:29103"/>
    </ligand>
</feature>
<dbReference type="PIRSF" id="PIRSF017184">
    <property type="entry name" value="Nnr"/>
    <property type="match status" value="1"/>
</dbReference>
<evidence type="ECO:0000256" key="19">
    <source>
        <dbReference type="PIRNR" id="PIRNR017184"/>
    </source>
</evidence>
<feature type="binding site" evidence="18">
    <location>
        <position position="155"/>
    </location>
    <ligand>
        <name>(6S)-NADPHX</name>
        <dbReference type="ChEBI" id="CHEBI:64076"/>
    </ligand>
</feature>
<dbReference type="InterPro" id="IPR029056">
    <property type="entry name" value="Ribokinase-like"/>
</dbReference>
<evidence type="ECO:0000256" key="15">
    <source>
        <dbReference type="ARBA" id="ARBA00048238"/>
    </source>
</evidence>
<dbReference type="GO" id="GO:0052855">
    <property type="term" value="F:ADP-dependent NAD(P)H-hydrate dehydratase activity"/>
    <property type="evidence" value="ECO:0007669"/>
    <property type="project" value="UniProtKB-UniRule"/>
</dbReference>
<comment type="catalytic activity">
    <reaction evidence="15 17 19">
        <text>(6S)-NADHX + ADP = AMP + phosphate + NADH + H(+)</text>
        <dbReference type="Rhea" id="RHEA:32223"/>
        <dbReference type="ChEBI" id="CHEBI:15378"/>
        <dbReference type="ChEBI" id="CHEBI:43474"/>
        <dbReference type="ChEBI" id="CHEBI:57945"/>
        <dbReference type="ChEBI" id="CHEBI:64074"/>
        <dbReference type="ChEBI" id="CHEBI:456215"/>
        <dbReference type="ChEBI" id="CHEBI:456216"/>
        <dbReference type="EC" id="4.2.1.136"/>
    </reaction>
</comment>
<comment type="catalytic activity">
    <reaction evidence="2 18 19">
        <text>(6R)-NADPHX = (6S)-NADPHX</text>
        <dbReference type="Rhea" id="RHEA:32227"/>
        <dbReference type="ChEBI" id="CHEBI:64076"/>
        <dbReference type="ChEBI" id="CHEBI:64077"/>
        <dbReference type="EC" id="5.1.99.6"/>
    </reaction>
</comment>
<dbReference type="SUPFAM" id="SSF64153">
    <property type="entry name" value="YjeF N-terminal domain-like"/>
    <property type="match status" value="1"/>
</dbReference>
<comment type="function">
    <text evidence="18">Catalyzes the epimerization of the S- and R-forms of NAD(P)HX, a damaged form of NAD(P)H that is a result of enzymatic or heat-dependent hydration. This is a prerequisite for the S-specific NAD(P)H-hydrate dehydratase to allow the repair of both epimers of NAD(P)HX.</text>
</comment>
<gene>
    <name evidence="17" type="primary">nnrD</name>
    <name evidence="18" type="synonym">nnrE</name>
    <name evidence="23" type="ORF">BJI67_05180</name>
</gene>
<dbReference type="CDD" id="cd01171">
    <property type="entry name" value="YXKO-related"/>
    <property type="match status" value="1"/>
</dbReference>
<comment type="subunit">
    <text evidence="17">Homotetramer.</text>
</comment>
<dbReference type="GO" id="GO:0046872">
    <property type="term" value="F:metal ion binding"/>
    <property type="evidence" value="ECO:0007669"/>
    <property type="project" value="UniProtKB-UniRule"/>
</dbReference>
<dbReference type="Gene3D" id="3.40.50.10260">
    <property type="entry name" value="YjeF N-terminal domain"/>
    <property type="match status" value="1"/>
</dbReference>
<sequence length="487" mass="49900">MQGLPLYTAEQARRIDRRAGESFGLPGPLLMQRAGEAAFELLRTRWPEAGRVCVVCGSGNNGGDGLVVARLARAAGLSVRTILVGRGPREGTEAAGALAVWQAAGGTLEPLPESLPPADVYVDAVFGTGLKRAPEGEPGRAVTLLREVAPVLALDVPSGVDADSGHCPGDAVRAEVTLSFIVRKCGLYTGRARNHAGKIAFADLGVPAAAVADETPAAWLRETASPLPPRLADSHKGDNGRVCVIGGAPGFSGAVRMAAEAALRTGAGLVTVAMHPEHAGLLNVGRWELMVRGVTRAEGVRDLIEAADVVVVGPGLATDAWGRALWQAALGARCPLVVDADGLNLLASSPTRRDDWILTPHPGEAGRLLGCDTAAVQADRFAAARRLAERFGGTAVLKGAGTLVQAPQRVTVCGAGNPGMATGGMGDVLGGVIAGLIAQGMAPQAAAEEGVCLHATAGDLAAAEGERGLLATDLYPWLRRLVNGTVR</sequence>